<reference evidence="3 4" key="1">
    <citation type="submission" date="2016-12" db="EMBL/GenBank/DDBJ databases">
        <authorList>
            <person name="Song W.-J."/>
            <person name="Kurnit D.M."/>
        </authorList>
    </citation>
    <scope>NUCLEOTIDE SEQUENCE [LARGE SCALE GENOMIC DNA]</scope>
    <source>
        <strain evidence="3 4">IMCC3135</strain>
    </source>
</reference>
<evidence type="ECO:0000256" key="1">
    <source>
        <dbReference type="SAM" id="MobiDB-lite"/>
    </source>
</evidence>
<dbReference type="Proteomes" id="UP000250079">
    <property type="component" value="Chromosome"/>
</dbReference>
<dbReference type="EMBL" id="CP018632">
    <property type="protein sequence ID" value="ASJ73655.1"/>
    <property type="molecule type" value="Genomic_DNA"/>
</dbReference>
<sequence>MKNNKRLMTVKVMTSAAMLCISGQASAMKIVGNASDSSDLAGFELEIYGYARLNASYDIDEDISSGARAGNFSLINTGSAEDNEITGIFGADAYQTRIGILSTHSSGLKIKVEADFETNGNGLRLRHAYGEYMGILAGQNWSNFTSFVGYTPVLDFDALPGSPGAQFRTPQVRYTMGPLALSIEEPLSYNGLIESNGPPDPVDGTRSVGDNEDEKDSLPVFAARFEDTAGSVSYSAAAMVRKVDYDNGTTDDSAVGYGAFGAVSLALTDTVTLHGAINYVKGGGVYLYRSGENYAAVDGYVTENGDLELIGGYGGTLGVSVDVGPGSVNVGYGFTEVDWDDGEKDLGADAVADRHENNSSILANYQWSPINQVVFGIEYGYFKVEEVGGDEGDANRLLFAAQYNF</sequence>
<feature type="signal peptide" evidence="2">
    <location>
        <begin position="1"/>
        <end position="27"/>
    </location>
</feature>
<keyword evidence="4" id="KW-1185">Reference proteome</keyword>
<feature type="chain" id="PRO_5016413831" description="Porin domain-containing protein" evidence="2">
    <location>
        <begin position="28"/>
        <end position="405"/>
    </location>
</feature>
<dbReference type="AlphaFoldDB" id="A0A2Z2NT08"/>
<evidence type="ECO:0008006" key="5">
    <source>
        <dbReference type="Google" id="ProtNLM"/>
    </source>
</evidence>
<feature type="region of interest" description="Disordered" evidence="1">
    <location>
        <begin position="193"/>
        <end position="214"/>
    </location>
</feature>
<accession>A0A2Z2NT08</accession>
<organism evidence="3 4">
    <name type="scientific">Granulosicoccus antarcticus IMCC3135</name>
    <dbReference type="NCBI Taxonomy" id="1192854"/>
    <lineage>
        <taxon>Bacteria</taxon>
        <taxon>Pseudomonadati</taxon>
        <taxon>Pseudomonadota</taxon>
        <taxon>Gammaproteobacteria</taxon>
        <taxon>Chromatiales</taxon>
        <taxon>Granulosicoccaceae</taxon>
        <taxon>Granulosicoccus</taxon>
    </lineage>
</organism>
<keyword evidence="2" id="KW-0732">Signal</keyword>
<evidence type="ECO:0000313" key="3">
    <source>
        <dbReference type="EMBL" id="ASJ73655.1"/>
    </source>
</evidence>
<proteinExistence type="predicted"/>
<name>A0A2Z2NT08_9GAMM</name>
<gene>
    <name evidence="3" type="ORF">IMCC3135_17880</name>
</gene>
<dbReference type="RefSeq" id="WP_088918803.1">
    <property type="nucleotide sequence ID" value="NZ_CP018632.1"/>
</dbReference>
<evidence type="ECO:0000313" key="4">
    <source>
        <dbReference type="Proteomes" id="UP000250079"/>
    </source>
</evidence>
<evidence type="ECO:0000256" key="2">
    <source>
        <dbReference type="SAM" id="SignalP"/>
    </source>
</evidence>
<dbReference type="OrthoDB" id="190887at2"/>
<dbReference type="KEGG" id="gai:IMCC3135_17880"/>
<dbReference type="SUPFAM" id="SSF56935">
    <property type="entry name" value="Porins"/>
    <property type="match status" value="1"/>
</dbReference>
<protein>
    <recommendedName>
        <fullName evidence="5">Porin domain-containing protein</fullName>
    </recommendedName>
</protein>